<evidence type="ECO:0000256" key="1">
    <source>
        <dbReference type="SAM" id="Phobius"/>
    </source>
</evidence>
<dbReference type="EMBL" id="PREZ01000003">
    <property type="protein sequence ID" value="PPA70879.1"/>
    <property type="molecule type" value="Genomic_DNA"/>
</dbReference>
<keyword evidence="1" id="KW-0812">Transmembrane</keyword>
<keyword evidence="1" id="KW-1133">Transmembrane helix</keyword>
<feature type="transmembrane region" description="Helical" evidence="1">
    <location>
        <begin position="41"/>
        <end position="64"/>
    </location>
</feature>
<gene>
    <name evidence="2" type="ORF">C4B60_08815</name>
</gene>
<evidence type="ECO:0000313" key="2">
    <source>
        <dbReference type="EMBL" id="PPA70879.1"/>
    </source>
</evidence>
<keyword evidence="1" id="KW-0472">Membrane</keyword>
<dbReference type="OrthoDB" id="2958512at2"/>
<dbReference type="AlphaFoldDB" id="A0A2S5GD14"/>
<accession>A0A2S5GD14</accession>
<dbReference type="RefSeq" id="WP_104057629.1">
    <property type="nucleotide sequence ID" value="NZ_PREZ01000003.1"/>
</dbReference>
<dbReference type="Proteomes" id="UP000239047">
    <property type="component" value="Unassembled WGS sequence"/>
</dbReference>
<organism evidence="2 3">
    <name type="scientific">Jeotgalibacillus proteolyticus</name>
    <dbReference type="NCBI Taxonomy" id="2082395"/>
    <lineage>
        <taxon>Bacteria</taxon>
        <taxon>Bacillati</taxon>
        <taxon>Bacillota</taxon>
        <taxon>Bacilli</taxon>
        <taxon>Bacillales</taxon>
        <taxon>Caryophanaceae</taxon>
        <taxon>Jeotgalibacillus</taxon>
    </lineage>
</organism>
<reference evidence="2 3" key="1">
    <citation type="submission" date="2018-02" db="EMBL/GenBank/DDBJ databases">
        <title>Jeotgalibacillus proteolyticum sp. nov. a protease producing bacterium isolated from ocean sediments of Laizhou Bay.</title>
        <authorList>
            <person name="Li Y."/>
        </authorList>
    </citation>
    <scope>NUCLEOTIDE SEQUENCE [LARGE SCALE GENOMIC DNA]</scope>
    <source>
        <strain evidence="2 3">22-7</strain>
    </source>
</reference>
<keyword evidence="3" id="KW-1185">Reference proteome</keyword>
<evidence type="ECO:0000313" key="3">
    <source>
        <dbReference type="Proteomes" id="UP000239047"/>
    </source>
</evidence>
<proteinExistence type="predicted"/>
<sequence length="357" mass="40719">MDKEKFKRHWNDGMPDQSWFTENEKHAVRQKIQAAKPKKPYYITPKIVTAILLGALFFVGFTALNELNAPGISPNEGISGNGEAYPLLKTGETVKGWRVVERDERNTGHFAFTFQKQTVLHGTVTYDRHSDEVAFQLNESSLNSLPLAPSGEGAFSFSEGDEKRIISDYSLDEKGTSQDISVAVDELRMTVQEEKTDGFLYLADQQSAEKEVISETPFWIPTDEDLELTLSADEQNVYEAFIKEYDDSILSGLSPTQIFRFYWLAEEQGDFKTQYLLYNHDESAGKVFETLEDFEEAKQDESYPVLHAFKKNELVEVIVDEQNAYIAIKAEDPEKMQGFSLSKNKKGVWKVNWLPMQ</sequence>
<comment type="caution">
    <text evidence="2">The sequence shown here is derived from an EMBL/GenBank/DDBJ whole genome shotgun (WGS) entry which is preliminary data.</text>
</comment>
<name>A0A2S5GD14_9BACL</name>
<protein>
    <submittedName>
        <fullName evidence="2">Uncharacterized protein</fullName>
    </submittedName>
</protein>